<protein>
    <recommendedName>
        <fullName evidence="1">GmrSD restriction endonucleases N-terminal domain-containing protein</fullName>
    </recommendedName>
</protein>
<dbReference type="PANTHER" id="PTHR39639">
    <property type="entry name" value="CHROMOSOME 16, WHOLE GENOME SHOTGUN SEQUENCE"/>
    <property type="match status" value="1"/>
</dbReference>
<dbReference type="EMBL" id="RBUM01000424">
    <property type="protein sequence ID" value="RMV10538.1"/>
    <property type="molecule type" value="Genomic_DNA"/>
</dbReference>
<dbReference type="AlphaFoldDB" id="A0A3M5ZVH3"/>
<gene>
    <name evidence="2" type="ORF">ALP17_03736</name>
</gene>
<dbReference type="PANTHER" id="PTHR39639:SF1">
    <property type="entry name" value="DUF262 DOMAIN-CONTAINING PROTEIN"/>
    <property type="match status" value="1"/>
</dbReference>
<proteinExistence type="predicted"/>
<comment type="caution">
    <text evidence="2">The sequence shown here is derived from an EMBL/GenBank/DDBJ whole genome shotgun (WGS) entry which is preliminary data.</text>
</comment>
<evidence type="ECO:0000313" key="3">
    <source>
        <dbReference type="Proteomes" id="UP000270795"/>
    </source>
</evidence>
<evidence type="ECO:0000259" key="1">
    <source>
        <dbReference type="Pfam" id="PF03235"/>
    </source>
</evidence>
<accession>A0A3M5ZVH3</accession>
<evidence type="ECO:0000313" key="2">
    <source>
        <dbReference type="EMBL" id="RMV10538.1"/>
    </source>
</evidence>
<sequence>MLVFFWQVVYCKFFLKMEFFMEKIDADDWDAEVVNDEGDEEESQPVYHISNYPADLTLRGYYDKFKSGQLVIPEFQRNYVWDQKKASKLIESFMLGLPVPGVFLYKIRGTNKLSIVDGQQRIMSAIRFFSNRFDEKIFRLSGVLPKWKDKTYDELDESDRFLLDDTVLRATVIQQLDPEDDSSIYHIFERLNTGGINLNSMEIRRCVYHGRFAELLQSLNDFPAWRLVLGKPKEDKRLRDVELILRVLALQYKWNAYEKPMKNFLNSFIAQINKLPESQADAFFERASSSFFETISLIVSELGEKPFHIRGPLNFAVLDSIYVAIANSEKLRADLAVAYQQLLGDKEYMNAVSVSTSDDRSLRIRVTKAFEVFGG</sequence>
<dbReference type="Pfam" id="PF03235">
    <property type="entry name" value="GmrSD_N"/>
    <property type="match status" value="1"/>
</dbReference>
<feature type="domain" description="GmrSD restriction endonucleases N-terminal" evidence="1">
    <location>
        <begin position="62"/>
        <end position="207"/>
    </location>
</feature>
<dbReference type="InterPro" id="IPR004919">
    <property type="entry name" value="GmrSD_N"/>
</dbReference>
<organism evidence="2 3">
    <name type="scientific">Pseudomonas savastanoi</name>
    <name type="common">Pseudomonas syringae pv. savastanoi</name>
    <dbReference type="NCBI Taxonomy" id="29438"/>
    <lineage>
        <taxon>Bacteria</taxon>
        <taxon>Pseudomonadati</taxon>
        <taxon>Pseudomonadota</taxon>
        <taxon>Gammaproteobacteria</taxon>
        <taxon>Pseudomonadales</taxon>
        <taxon>Pseudomonadaceae</taxon>
        <taxon>Pseudomonas</taxon>
    </lineage>
</organism>
<name>A0A3M5ZVH3_PSESS</name>
<dbReference type="Proteomes" id="UP000270795">
    <property type="component" value="Unassembled WGS sequence"/>
</dbReference>
<reference evidence="2 3" key="1">
    <citation type="submission" date="2018-08" db="EMBL/GenBank/DDBJ databases">
        <title>Recombination of ecologically and evolutionarily significant loci maintains genetic cohesion in the Pseudomonas syringae species complex.</title>
        <authorList>
            <person name="Dillon M."/>
            <person name="Thakur S."/>
            <person name="Almeida R.N.D."/>
            <person name="Weir B.S."/>
            <person name="Guttman D.S."/>
        </authorList>
    </citation>
    <scope>NUCLEOTIDE SEQUENCE [LARGE SCALE GENOMIC DNA]</scope>
    <source>
        <strain evidence="2 3">ICMP 11899</strain>
    </source>
</reference>